<accession>A0AB38W6P5</accession>
<dbReference type="AlphaFoldDB" id="A0AB38W6P5"/>
<sequence>MKLIKKDVYCFQFLFKKNLEENLEDDHKEEVLDRIEGLFKSLRKGGSFKEDDQSKDLIKHLKSIKKWSENEDKKHLKELKKYLKSSMDTKLPSEDHWNAKEAKERLASAKKDALLELDSEWYTTFDHDKRE</sequence>
<protein>
    <submittedName>
        <fullName evidence="1">Uncharacterized protein</fullName>
    </submittedName>
</protein>
<evidence type="ECO:0000313" key="1">
    <source>
        <dbReference type="EMBL" id="VEU56938.1"/>
    </source>
</evidence>
<name>A0AB38W6P5_MYCPM</name>
<dbReference type="EMBL" id="LR214945">
    <property type="protein sequence ID" value="VEU56938.1"/>
    <property type="molecule type" value="Genomic_DNA"/>
</dbReference>
<evidence type="ECO:0000313" key="2">
    <source>
        <dbReference type="Proteomes" id="UP000289557"/>
    </source>
</evidence>
<dbReference type="RefSeq" id="WP_017532898.1">
    <property type="nucleotide sequence ID" value="NZ_AP017318.1"/>
</dbReference>
<reference evidence="1 2" key="1">
    <citation type="submission" date="2019-01" db="EMBL/GenBank/DDBJ databases">
        <authorList>
            <consortium name="Pathogen Informatics"/>
        </authorList>
    </citation>
    <scope>NUCLEOTIDE SEQUENCE [LARGE SCALE GENOMIC DNA]</scope>
    <source>
        <strain evidence="1 2">NCTC10119</strain>
    </source>
</reference>
<organism evidence="1 2">
    <name type="scientific">Mycoplasmoides pneumoniae</name>
    <name type="common">Mycoplasma pneumoniae</name>
    <dbReference type="NCBI Taxonomy" id="2104"/>
    <lineage>
        <taxon>Bacteria</taxon>
        <taxon>Bacillati</taxon>
        <taxon>Mycoplasmatota</taxon>
        <taxon>Mycoplasmoidales</taxon>
        <taxon>Mycoplasmoidaceae</taxon>
        <taxon>Mycoplasmoides</taxon>
    </lineage>
</organism>
<proteinExistence type="predicted"/>
<gene>
    <name evidence="1" type="ORF">NCTC10119_00194</name>
</gene>
<dbReference type="Proteomes" id="UP000289557">
    <property type="component" value="Chromosome"/>
</dbReference>